<dbReference type="Pfam" id="PF01925">
    <property type="entry name" value="TauE"/>
    <property type="match status" value="1"/>
</dbReference>
<comment type="subcellular location">
    <subcellularLocation>
        <location evidence="5">Cell membrane</location>
        <topology evidence="5">Multi-pass membrane protein</topology>
    </subcellularLocation>
    <subcellularLocation>
        <location evidence="1">Membrane</location>
        <topology evidence="1">Multi-pass membrane protein</topology>
    </subcellularLocation>
</comment>
<evidence type="ECO:0000256" key="2">
    <source>
        <dbReference type="ARBA" id="ARBA00022692"/>
    </source>
</evidence>
<keyword evidence="5" id="KW-1003">Cell membrane</keyword>
<evidence type="ECO:0000313" key="7">
    <source>
        <dbReference type="Proteomes" id="UP000064967"/>
    </source>
</evidence>
<dbReference type="InterPro" id="IPR051598">
    <property type="entry name" value="TSUP/Inactive_protease-like"/>
</dbReference>
<gene>
    <name evidence="6" type="ORF">AKJ09_00103</name>
</gene>
<protein>
    <recommendedName>
        <fullName evidence="5">Probable membrane transporter protein</fullName>
    </recommendedName>
</protein>
<dbReference type="AlphaFoldDB" id="A0A0K1PJZ7"/>
<dbReference type="PANTHER" id="PTHR43701">
    <property type="entry name" value="MEMBRANE TRANSPORTER PROTEIN MJ0441-RELATED"/>
    <property type="match status" value="1"/>
</dbReference>
<dbReference type="InterPro" id="IPR002781">
    <property type="entry name" value="TM_pro_TauE-like"/>
</dbReference>
<sequence length="176" mass="17699">MLSATAMLRGRREGERAMSLVKGAVVGAGAGFVSGMVGAGGGFLVVPALVVFGGLAMADAVGTSLVVIGMQCFAAVLGHIAHTSVDFGLAGLVGLSAVMGSLVGAQASQHVTPAKLRLGFAWIVVSMAMLTVGKELARLGAPLPLVAAALVVQPSLVGLAWLRIKNAERARVQSLQ</sequence>
<feature type="transmembrane region" description="Helical" evidence="5">
    <location>
        <begin position="116"/>
        <end position="133"/>
    </location>
</feature>
<keyword evidence="2 5" id="KW-0812">Transmembrane</keyword>
<dbReference type="STRING" id="1391654.AKJ09_00103"/>
<feature type="transmembrane region" description="Helical" evidence="5">
    <location>
        <begin position="87"/>
        <end position="104"/>
    </location>
</feature>
<proteinExistence type="inferred from homology"/>
<comment type="similarity">
    <text evidence="5">Belongs to the 4-toluene sulfonate uptake permease (TSUP) (TC 2.A.102) family.</text>
</comment>
<evidence type="ECO:0000256" key="4">
    <source>
        <dbReference type="ARBA" id="ARBA00023136"/>
    </source>
</evidence>
<keyword evidence="4 5" id="KW-0472">Membrane</keyword>
<feature type="transmembrane region" description="Helical" evidence="5">
    <location>
        <begin position="20"/>
        <end position="53"/>
    </location>
</feature>
<keyword evidence="7" id="KW-1185">Reference proteome</keyword>
<organism evidence="6 7">
    <name type="scientific">Labilithrix luteola</name>
    <dbReference type="NCBI Taxonomy" id="1391654"/>
    <lineage>
        <taxon>Bacteria</taxon>
        <taxon>Pseudomonadati</taxon>
        <taxon>Myxococcota</taxon>
        <taxon>Polyangia</taxon>
        <taxon>Polyangiales</taxon>
        <taxon>Labilitrichaceae</taxon>
        <taxon>Labilithrix</taxon>
    </lineage>
</organism>
<keyword evidence="3 5" id="KW-1133">Transmembrane helix</keyword>
<dbReference type="Proteomes" id="UP000064967">
    <property type="component" value="Chromosome"/>
</dbReference>
<name>A0A0K1PJZ7_9BACT</name>
<dbReference type="PANTHER" id="PTHR43701:SF2">
    <property type="entry name" value="MEMBRANE TRANSPORTER PROTEIN YJNA-RELATED"/>
    <property type="match status" value="1"/>
</dbReference>
<feature type="transmembrane region" description="Helical" evidence="5">
    <location>
        <begin position="139"/>
        <end position="162"/>
    </location>
</feature>
<accession>A0A0K1PJZ7</accession>
<dbReference type="GO" id="GO:0005886">
    <property type="term" value="C:plasma membrane"/>
    <property type="evidence" value="ECO:0007669"/>
    <property type="project" value="UniProtKB-SubCell"/>
</dbReference>
<reference evidence="6 7" key="1">
    <citation type="submission" date="2015-08" db="EMBL/GenBank/DDBJ databases">
        <authorList>
            <person name="Babu N.S."/>
            <person name="Beckwith C.J."/>
            <person name="Beseler K.G."/>
            <person name="Brison A."/>
            <person name="Carone J.V."/>
            <person name="Caskin T.P."/>
            <person name="Diamond M."/>
            <person name="Durham M.E."/>
            <person name="Foxe J.M."/>
            <person name="Go M."/>
            <person name="Henderson B.A."/>
            <person name="Jones I.B."/>
            <person name="McGettigan J.A."/>
            <person name="Micheletti S.J."/>
            <person name="Nasrallah M.E."/>
            <person name="Ortiz D."/>
            <person name="Piller C.R."/>
            <person name="Privatt S.R."/>
            <person name="Schneider S.L."/>
            <person name="Sharp S."/>
            <person name="Smith T.C."/>
            <person name="Stanton J.D."/>
            <person name="Ullery H.E."/>
            <person name="Wilson R.J."/>
            <person name="Serrano M.G."/>
            <person name="Buck G."/>
            <person name="Lee V."/>
            <person name="Wang Y."/>
            <person name="Carvalho R."/>
            <person name="Voegtly L."/>
            <person name="Shi R."/>
            <person name="Duckworth R."/>
            <person name="Johnson A."/>
            <person name="Loviza R."/>
            <person name="Walstead R."/>
            <person name="Shah Z."/>
            <person name="Kiflezghi M."/>
            <person name="Wade K."/>
            <person name="Ball S.L."/>
            <person name="Bradley K.W."/>
            <person name="Asai D.J."/>
            <person name="Bowman C.A."/>
            <person name="Russell D.A."/>
            <person name="Pope W.H."/>
            <person name="Jacobs-Sera D."/>
            <person name="Hendrix R.W."/>
            <person name="Hatfull G.F."/>
        </authorList>
    </citation>
    <scope>NUCLEOTIDE SEQUENCE [LARGE SCALE GENOMIC DNA]</scope>
    <source>
        <strain evidence="6 7">DSM 27648</strain>
    </source>
</reference>
<dbReference type="KEGG" id="llu:AKJ09_00103"/>
<evidence type="ECO:0000256" key="1">
    <source>
        <dbReference type="ARBA" id="ARBA00004141"/>
    </source>
</evidence>
<evidence type="ECO:0000256" key="5">
    <source>
        <dbReference type="RuleBase" id="RU363041"/>
    </source>
</evidence>
<feature type="transmembrane region" description="Helical" evidence="5">
    <location>
        <begin position="60"/>
        <end position="81"/>
    </location>
</feature>
<dbReference type="EMBL" id="CP012333">
    <property type="protein sequence ID" value="AKU93439.1"/>
    <property type="molecule type" value="Genomic_DNA"/>
</dbReference>
<evidence type="ECO:0000256" key="3">
    <source>
        <dbReference type="ARBA" id="ARBA00022989"/>
    </source>
</evidence>
<evidence type="ECO:0000313" key="6">
    <source>
        <dbReference type="EMBL" id="AKU93439.1"/>
    </source>
</evidence>